<name>A0ABP0TVP4_9BRYO</name>
<evidence type="ECO:0000313" key="2">
    <source>
        <dbReference type="Proteomes" id="UP001497512"/>
    </source>
</evidence>
<evidence type="ECO:0000313" key="1">
    <source>
        <dbReference type="EMBL" id="CAK9206243.1"/>
    </source>
</evidence>
<organism evidence="1 2">
    <name type="scientific">Sphagnum troendelagicum</name>
    <dbReference type="NCBI Taxonomy" id="128251"/>
    <lineage>
        <taxon>Eukaryota</taxon>
        <taxon>Viridiplantae</taxon>
        <taxon>Streptophyta</taxon>
        <taxon>Embryophyta</taxon>
        <taxon>Bryophyta</taxon>
        <taxon>Sphagnophytina</taxon>
        <taxon>Sphagnopsida</taxon>
        <taxon>Sphagnales</taxon>
        <taxon>Sphagnaceae</taxon>
        <taxon>Sphagnum</taxon>
    </lineage>
</organism>
<sequence>MWAEATTVLLDISFRQIAKEEFNAVPKKGLTKQPHRNTQKGMPRQRQQFTAQAAAETGRENALRLFNSVSDSNGK</sequence>
<dbReference type="Proteomes" id="UP001497512">
    <property type="component" value="Chromosome 15"/>
</dbReference>
<proteinExistence type="predicted"/>
<dbReference type="EMBL" id="OZ019907">
    <property type="protein sequence ID" value="CAK9206243.1"/>
    <property type="molecule type" value="Genomic_DNA"/>
</dbReference>
<protein>
    <submittedName>
        <fullName evidence="1">Uncharacterized protein</fullName>
    </submittedName>
</protein>
<reference evidence="1" key="1">
    <citation type="submission" date="2024-02" db="EMBL/GenBank/DDBJ databases">
        <authorList>
            <consortium name="ELIXIR-Norway"/>
            <consortium name="Elixir Norway"/>
        </authorList>
    </citation>
    <scope>NUCLEOTIDE SEQUENCE</scope>
</reference>
<gene>
    <name evidence="1" type="ORF">CSSPTR1EN2_LOCUS8251</name>
</gene>
<accession>A0ABP0TVP4</accession>
<keyword evidence="2" id="KW-1185">Reference proteome</keyword>